<evidence type="ECO:0000256" key="1">
    <source>
        <dbReference type="SAM" id="MobiDB-lite"/>
    </source>
</evidence>
<accession>A0A6A6R223</accession>
<keyword evidence="3" id="KW-1185">Reference proteome</keyword>
<dbReference type="Pfam" id="PF14441">
    <property type="entry name" value="OTT_1508_deam"/>
    <property type="match status" value="1"/>
</dbReference>
<dbReference type="PANTHER" id="PTHR42037:SF1">
    <property type="match status" value="1"/>
</dbReference>
<organism evidence="2 3">
    <name type="scientific">Lophium mytilinum</name>
    <dbReference type="NCBI Taxonomy" id="390894"/>
    <lineage>
        <taxon>Eukaryota</taxon>
        <taxon>Fungi</taxon>
        <taxon>Dikarya</taxon>
        <taxon>Ascomycota</taxon>
        <taxon>Pezizomycotina</taxon>
        <taxon>Dothideomycetes</taxon>
        <taxon>Pleosporomycetidae</taxon>
        <taxon>Mytilinidiales</taxon>
        <taxon>Mytilinidiaceae</taxon>
        <taxon>Lophium</taxon>
    </lineage>
</organism>
<evidence type="ECO:0000313" key="2">
    <source>
        <dbReference type="EMBL" id="KAF2498442.1"/>
    </source>
</evidence>
<reference evidence="2" key="1">
    <citation type="journal article" date="2020" name="Stud. Mycol.">
        <title>101 Dothideomycetes genomes: a test case for predicting lifestyles and emergence of pathogens.</title>
        <authorList>
            <person name="Haridas S."/>
            <person name="Albert R."/>
            <person name="Binder M."/>
            <person name="Bloem J."/>
            <person name="Labutti K."/>
            <person name="Salamov A."/>
            <person name="Andreopoulos B."/>
            <person name="Baker S."/>
            <person name="Barry K."/>
            <person name="Bills G."/>
            <person name="Bluhm B."/>
            <person name="Cannon C."/>
            <person name="Castanera R."/>
            <person name="Culley D."/>
            <person name="Daum C."/>
            <person name="Ezra D."/>
            <person name="Gonzalez J."/>
            <person name="Henrissat B."/>
            <person name="Kuo A."/>
            <person name="Liang C."/>
            <person name="Lipzen A."/>
            <person name="Lutzoni F."/>
            <person name="Magnuson J."/>
            <person name="Mondo S."/>
            <person name="Nolan M."/>
            <person name="Ohm R."/>
            <person name="Pangilinan J."/>
            <person name="Park H.-J."/>
            <person name="Ramirez L."/>
            <person name="Alfaro M."/>
            <person name="Sun H."/>
            <person name="Tritt A."/>
            <person name="Yoshinaga Y."/>
            <person name="Zwiers L.-H."/>
            <person name="Turgeon B."/>
            <person name="Goodwin S."/>
            <person name="Spatafora J."/>
            <person name="Crous P."/>
            <person name="Grigoriev I."/>
        </authorList>
    </citation>
    <scope>NUCLEOTIDE SEQUENCE</scope>
    <source>
        <strain evidence="2">CBS 269.34</strain>
    </source>
</reference>
<gene>
    <name evidence="2" type="ORF">BU16DRAFT_558502</name>
</gene>
<dbReference type="PANTHER" id="PTHR42037">
    <property type="match status" value="1"/>
</dbReference>
<dbReference type="InterPro" id="IPR027796">
    <property type="entry name" value="OTT_1508_deam-like"/>
</dbReference>
<evidence type="ECO:0000313" key="3">
    <source>
        <dbReference type="Proteomes" id="UP000799750"/>
    </source>
</evidence>
<feature type="compositionally biased region" description="Acidic residues" evidence="1">
    <location>
        <begin position="482"/>
        <end position="492"/>
    </location>
</feature>
<sequence length="699" mass="78255">MSDALVQLAENVVLLQRLNPEPGKAGTNSPPDLPSGRRTLSMRHEQAILESLSFLLASSDKPDRILALCIEEKRNPPGMILSYAVNIDGQEVLRVGINGITKILEAESYEHDERNGIALRDQIVSHSQSRLLRRLDSKHQLASQRKLTPKVSVAILLRRALESIISSHRALPRDHEALWPLARSLENHHLRLEKLPTKKARSQEGLSLLKGILETSATICTYHTHGLKSVLDLIPSKAPWDASTKANLTRKIEKLGHYHSATDYLLSAASRFSIFHSIEVQYVPLRPADLRNGSINSNTPGLLSRYLHGQATAIDDAAVKRLRQRNLIDLTAVRDQVQNQVRKTQFRVHAEMKLLLYYERQQSKDCIPPRVIVSSKSACFLCDLYFKLHGGFYMPKTHGTLYEKWTLPDMDQLELLPPRKRENLDSVLVKLNTDIERRIFESIEAGPLAREHPNESMIFSFPSFTSPPVSATSTNRPQSEAPDQEQATDDFDPLGSRVTNLRTTVSDPVVSNSLLSSHNQPGLSRLDEVSSQEAKDAVAVPLRTDSMFSPPPFIPSPTLRSQNDLSVELIASKEIIHLSPGIIHRRILTEDSPPIRFHSQHIHVELSRSCTEHLLSLDTDSESSGTAERADLCVAVELFTPDRASRAVDDLDPYIVDMRSDWKKLSAPSGAMYTPHGLLLRKRGDVVALRVDLDYNTLS</sequence>
<dbReference type="EMBL" id="MU004185">
    <property type="protein sequence ID" value="KAF2498442.1"/>
    <property type="molecule type" value="Genomic_DNA"/>
</dbReference>
<dbReference type="Proteomes" id="UP000799750">
    <property type="component" value="Unassembled WGS sequence"/>
</dbReference>
<dbReference type="AlphaFoldDB" id="A0A6A6R223"/>
<proteinExistence type="predicted"/>
<feature type="region of interest" description="Disordered" evidence="1">
    <location>
        <begin position="19"/>
        <end position="38"/>
    </location>
</feature>
<dbReference type="OrthoDB" id="4851849at2759"/>
<name>A0A6A6R223_9PEZI</name>
<protein>
    <submittedName>
        <fullName evidence="2">Uncharacterized protein</fullName>
    </submittedName>
</protein>
<feature type="region of interest" description="Disordered" evidence="1">
    <location>
        <begin position="466"/>
        <end position="498"/>
    </location>
</feature>